<dbReference type="InterPro" id="IPR005024">
    <property type="entry name" value="Snf7_fam"/>
</dbReference>
<dbReference type="PANTHER" id="PTHR22761">
    <property type="entry name" value="CHARGED MULTIVESICULAR BODY PROTEIN"/>
    <property type="match status" value="1"/>
</dbReference>
<evidence type="ECO:0000313" key="8">
    <source>
        <dbReference type="EMBL" id="EAU36254.1"/>
    </source>
</evidence>
<protein>
    <recommendedName>
        <fullName evidence="4">Vacuolar-sorting protein SNF7</fullName>
    </recommendedName>
    <alternativeName>
        <fullName evidence="5">Vacuolar protein-sorting-associated protein 32</fullName>
    </alternativeName>
</protein>
<feature type="compositionally biased region" description="Basic and acidic residues" evidence="7">
    <location>
        <begin position="227"/>
        <end position="237"/>
    </location>
</feature>
<feature type="coiled-coil region" evidence="6">
    <location>
        <begin position="21"/>
        <end position="94"/>
    </location>
</feature>
<evidence type="ECO:0000256" key="6">
    <source>
        <dbReference type="SAM" id="Coils"/>
    </source>
</evidence>
<evidence type="ECO:0000256" key="5">
    <source>
        <dbReference type="ARBA" id="ARBA00042586"/>
    </source>
</evidence>
<dbReference type="EMBL" id="CH476597">
    <property type="protein sequence ID" value="EAU36254.1"/>
    <property type="molecule type" value="Genomic_DNA"/>
</dbReference>
<name>Q0CTK4_ASPTN</name>
<comment type="subcellular location">
    <subcellularLocation>
        <location evidence="1">Endosome</location>
    </subcellularLocation>
</comment>
<evidence type="ECO:0000256" key="2">
    <source>
        <dbReference type="ARBA" id="ARBA00006190"/>
    </source>
</evidence>
<sequence length="237" mass="26583">MWSWFGGSAAQKRKDAPKNAILMLREQLDMLQKREKHLEHQMEEQEAVAKRNVATNKNAAKAALRRKKVHEKNLEQTTAQIAQLEQQIYSIEAANINQETLNALKTASTAMTQIHGKMTIDKVDETIEEIAQAITSGSIGEQPDETELDRELEGLEQEAMDERMLKTGTVPVADQINMLPSAAKGERKTPFPPPRRPPMCATEANTRFYAVTTGKQPAQEEDEEAELEKLRAEMAMG</sequence>
<dbReference type="GO" id="GO:0042802">
    <property type="term" value="F:identical protein binding"/>
    <property type="evidence" value="ECO:0007669"/>
    <property type="project" value="EnsemblFungi"/>
</dbReference>
<dbReference type="GeneID" id="4317563"/>
<dbReference type="GO" id="GO:0005771">
    <property type="term" value="C:multivesicular body"/>
    <property type="evidence" value="ECO:0007669"/>
    <property type="project" value="TreeGrafter"/>
</dbReference>
<dbReference type="Gene3D" id="1.10.287.1060">
    <property type="entry name" value="ESAT-6-like"/>
    <property type="match status" value="1"/>
</dbReference>
<dbReference type="PANTHER" id="PTHR22761:SF10">
    <property type="entry name" value="GH13992P"/>
    <property type="match status" value="1"/>
</dbReference>
<dbReference type="GO" id="GO:0007031">
    <property type="term" value="P:peroxisome organization"/>
    <property type="evidence" value="ECO:0007669"/>
    <property type="project" value="EnsemblFungi"/>
</dbReference>
<dbReference type="Pfam" id="PF03357">
    <property type="entry name" value="Snf7"/>
    <property type="match status" value="1"/>
</dbReference>
<feature type="region of interest" description="Disordered" evidence="7">
    <location>
        <begin position="181"/>
        <end position="201"/>
    </location>
</feature>
<dbReference type="OrthoDB" id="5592979at2759"/>
<keyword evidence="6" id="KW-0175">Coiled coil</keyword>
<dbReference type="GO" id="GO:0070676">
    <property type="term" value="P:intralumenal vesicle formation"/>
    <property type="evidence" value="ECO:0007669"/>
    <property type="project" value="EnsemblFungi"/>
</dbReference>
<dbReference type="eggNOG" id="KOG1656">
    <property type="taxonomic scope" value="Eukaryota"/>
</dbReference>
<gene>
    <name evidence="8" type="ORF">ATEG_02980</name>
</gene>
<dbReference type="GO" id="GO:0043328">
    <property type="term" value="P:protein transport to vacuole involved in ubiquitin-dependent protein catabolic process via the multivesicular body sorting pathway"/>
    <property type="evidence" value="ECO:0007669"/>
    <property type="project" value="EnsemblFungi"/>
</dbReference>
<dbReference type="VEuPathDB" id="FungiDB:ATEG_02980"/>
<feature type="region of interest" description="Disordered" evidence="7">
    <location>
        <begin position="213"/>
        <end position="237"/>
    </location>
</feature>
<comment type="similarity">
    <text evidence="2">Belongs to the SNF7 family.</text>
</comment>
<evidence type="ECO:0000256" key="3">
    <source>
        <dbReference type="ARBA" id="ARBA00022753"/>
    </source>
</evidence>
<accession>Q0CTK4</accession>
<dbReference type="GO" id="GO:0061709">
    <property type="term" value="P:reticulophagy"/>
    <property type="evidence" value="ECO:0007669"/>
    <property type="project" value="EnsemblFungi"/>
</dbReference>
<dbReference type="HOGENOM" id="CLU_071097_1_0_1"/>
<keyword evidence="3" id="KW-0967">Endosome</keyword>
<dbReference type="GO" id="GO:1904669">
    <property type="term" value="P:ATP export"/>
    <property type="evidence" value="ECO:0007669"/>
    <property type="project" value="EnsemblFungi"/>
</dbReference>
<evidence type="ECO:0000256" key="1">
    <source>
        <dbReference type="ARBA" id="ARBA00004177"/>
    </source>
</evidence>
<organism evidence="8 9">
    <name type="scientific">Aspergillus terreus (strain NIH 2624 / FGSC A1156)</name>
    <dbReference type="NCBI Taxonomy" id="341663"/>
    <lineage>
        <taxon>Eukaryota</taxon>
        <taxon>Fungi</taxon>
        <taxon>Dikarya</taxon>
        <taxon>Ascomycota</taxon>
        <taxon>Pezizomycotina</taxon>
        <taxon>Eurotiomycetes</taxon>
        <taxon>Eurotiomycetidae</taxon>
        <taxon>Eurotiales</taxon>
        <taxon>Aspergillaceae</taxon>
        <taxon>Aspergillus</taxon>
        <taxon>Aspergillus subgen. Circumdati</taxon>
    </lineage>
</organism>
<dbReference type="STRING" id="341663.Q0CTK4"/>
<dbReference type="GO" id="GO:0000815">
    <property type="term" value="C:ESCRT III complex"/>
    <property type="evidence" value="ECO:0007669"/>
    <property type="project" value="EnsemblFungi"/>
</dbReference>
<dbReference type="RefSeq" id="XP_001212158.1">
    <property type="nucleotide sequence ID" value="XM_001212158.1"/>
</dbReference>
<dbReference type="Proteomes" id="UP000007963">
    <property type="component" value="Unassembled WGS sequence"/>
</dbReference>
<evidence type="ECO:0000313" key="9">
    <source>
        <dbReference type="Proteomes" id="UP000007963"/>
    </source>
</evidence>
<evidence type="ECO:0000256" key="7">
    <source>
        <dbReference type="SAM" id="MobiDB-lite"/>
    </source>
</evidence>
<dbReference type="GO" id="GO:0009898">
    <property type="term" value="C:cytoplasmic side of plasma membrane"/>
    <property type="evidence" value="ECO:0007669"/>
    <property type="project" value="TreeGrafter"/>
</dbReference>
<dbReference type="OMA" id="MKQIHGG"/>
<evidence type="ECO:0000256" key="4">
    <source>
        <dbReference type="ARBA" id="ARBA00040017"/>
    </source>
</evidence>
<dbReference type="AlphaFoldDB" id="Q0CTK4"/>
<proteinExistence type="inferred from homology"/>
<dbReference type="GO" id="GO:0005829">
    <property type="term" value="C:cytosol"/>
    <property type="evidence" value="ECO:0007669"/>
    <property type="project" value="EnsemblFungi"/>
</dbReference>
<reference evidence="9" key="1">
    <citation type="submission" date="2005-09" db="EMBL/GenBank/DDBJ databases">
        <title>Annotation of the Aspergillus terreus NIH2624 genome.</title>
        <authorList>
            <person name="Birren B.W."/>
            <person name="Lander E.S."/>
            <person name="Galagan J.E."/>
            <person name="Nusbaum C."/>
            <person name="Devon K."/>
            <person name="Henn M."/>
            <person name="Ma L.-J."/>
            <person name="Jaffe D.B."/>
            <person name="Butler J."/>
            <person name="Alvarez P."/>
            <person name="Gnerre S."/>
            <person name="Grabherr M."/>
            <person name="Kleber M."/>
            <person name="Mauceli E.W."/>
            <person name="Brockman W."/>
            <person name="Rounsley S."/>
            <person name="Young S.K."/>
            <person name="LaButti K."/>
            <person name="Pushparaj V."/>
            <person name="DeCaprio D."/>
            <person name="Crawford M."/>
            <person name="Koehrsen M."/>
            <person name="Engels R."/>
            <person name="Montgomery P."/>
            <person name="Pearson M."/>
            <person name="Howarth C."/>
            <person name="Larson L."/>
            <person name="Luoma S."/>
            <person name="White J."/>
            <person name="Alvarado L."/>
            <person name="Kodira C.D."/>
            <person name="Zeng Q."/>
            <person name="Oleary S."/>
            <person name="Yandava C."/>
            <person name="Denning D.W."/>
            <person name="Nierman W.C."/>
            <person name="Milne T."/>
            <person name="Madden K."/>
        </authorList>
    </citation>
    <scope>NUCLEOTIDE SEQUENCE [LARGE SCALE GENOMIC DNA]</scope>
    <source>
        <strain evidence="9">NIH 2624 / FGSC A1156</strain>
    </source>
</reference>